<organism evidence="1 2">
    <name type="scientific">Gracilariopsis chorda</name>
    <dbReference type="NCBI Taxonomy" id="448386"/>
    <lineage>
        <taxon>Eukaryota</taxon>
        <taxon>Rhodophyta</taxon>
        <taxon>Florideophyceae</taxon>
        <taxon>Rhodymeniophycidae</taxon>
        <taxon>Gracilariales</taxon>
        <taxon>Gracilariaceae</taxon>
        <taxon>Gracilariopsis</taxon>
    </lineage>
</organism>
<dbReference type="AlphaFoldDB" id="A0A2V3IG15"/>
<comment type="caution">
    <text evidence="1">The sequence shown here is derived from an EMBL/GenBank/DDBJ whole genome shotgun (WGS) entry which is preliminary data.</text>
</comment>
<dbReference type="EMBL" id="NBIV01000242">
    <property type="protein sequence ID" value="PXF41029.1"/>
    <property type="molecule type" value="Genomic_DNA"/>
</dbReference>
<proteinExistence type="predicted"/>
<gene>
    <name evidence="1" type="ORF">BWQ96_09255</name>
</gene>
<accession>A0A2V3IG15</accession>
<name>A0A2V3IG15_9FLOR</name>
<keyword evidence="2" id="KW-1185">Reference proteome</keyword>
<dbReference type="Proteomes" id="UP000247409">
    <property type="component" value="Unassembled WGS sequence"/>
</dbReference>
<sequence>MFQELGRLPDVNEKAPICTTFYDIPKTFESVENIMKVQLDLFRAQTTTTEKKPSMSQKKIILFDEVLENLESFTKEKESNDMDVQRMGQMLLEPINGFQELHVTDSRGGL</sequence>
<protein>
    <submittedName>
        <fullName evidence="1">Uncharacterized protein</fullName>
    </submittedName>
</protein>
<evidence type="ECO:0000313" key="2">
    <source>
        <dbReference type="Proteomes" id="UP000247409"/>
    </source>
</evidence>
<reference evidence="1 2" key="1">
    <citation type="journal article" date="2018" name="Mol. Biol. Evol.">
        <title>Analysis of the draft genome of the red seaweed Gracilariopsis chorda provides insights into genome size evolution in Rhodophyta.</title>
        <authorList>
            <person name="Lee J."/>
            <person name="Yang E.C."/>
            <person name="Graf L."/>
            <person name="Yang J.H."/>
            <person name="Qiu H."/>
            <person name="Zel Zion U."/>
            <person name="Chan C.X."/>
            <person name="Stephens T.G."/>
            <person name="Weber A.P.M."/>
            <person name="Boo G.H."/>
            <person name="Boo S.M."/>
            <person name="Kim K.M."/>
            <person name="Shin Y."/>
            <person name="Jung M."/>
            <person name="Lee S.J."/>
            <person name="Yim H.S."/>
            <person name="Lee J.H."/>
            <person name="Bhattacharya D."/>
            <person name="Yoon H.S."/>
        </authorList>
    </citation>
    <scope>NUCLEOTIDE SEQUENCE [LARGE SCALE GENOMIC DNA]</scope>
    <source>
        <strain evidence="1 2">SKKU-2015</strain>
        <tissue evidence="1">Whole body</tissue>
    </source>
</reference>
<evidence type="ECO:0000313" key="1">
    <source>
        <dbReference type="EMBL" id="PXF41029.1"/>
    </source>
</evidence>